<keyword evidence="3" id="KW-1185">Reference proteome</keyword>
<accession>A0ABV2NMT2</accession>
<dbReference type="Pfam" id="PF13356">
    <property type="entry name" value="Arm-DNA-bind_3"/>
    <property type="match status" value="1"/>
</dbReference>
<evidence type="ECO:0000313" key="3">
    <source>
        <dbReference type="Proteomes" id="UP001549119"/>
    </source>
</evidence>
<protein>
    <recommendedName>
        <fullName evidence="1">Integrase DNA-binding domain-containing protein</fullName>
    </recommendedName>
</protein>
<feature type="domain" description="Integrase DNA-binding" evidence="1">
    <location>
        <begin position="5"/>
        <end position="58"/>
    </location>
</feature>
<comment type="caution">
    <text evidence="2">The sequence shown here is derived from an EMBL/GenBank/DDBJ whole genome shotgun (WGS) entry which is preliminary data.</text>
</comment>
<evidence type="ECO:0000313" key="2">
    <source>
        <dbReference type="EMBL" id="MET3867824.1"/>
    </source>
</evidence>
<organism evidence="2 3">
    <name type="scientific">Methylobacterium radiotolerans</name>
    <dbReference type="NCBI Taxonomy" id="31998"/>
    <lineage>
        <taxon>Bacteria</taxon>
        <taxon>Pseudomonadati</taxon>
        <taxon>Pseudomonadota</taxon>
        <taxon>Alphaproteobacteria</taxon>
        <taxon>Hyphomicrobiales</taxon>
        <taxon>Methylobacteriaceae</taxon>
        <taxon>Methylobacterium</taxon>
    </lineage>
</organism>
<dbReference type="RefSeq" id="WP_070999576.1">
    <property type="nucleotide sequence ID" value="NZ_JBEPNV010000001.1"/>
</dbReference>
<reference evidence="2 3" key="1">
    <citation type="submission" date="2024-06" db="EMBL/GenBank/DDBJ databases">
        <title>Genomics of switchgrass bacterial isolates.</title>
        <authorList>
            <person name="Shade A."/>
        </authorList>
    </citation>
    <scope>NUCLEOTIDE SEQUENCE [LARGE SCALE GENOMIC DNA]</scope>
    <source>
        <strain evidence="2 3">PvP084</strain>
    </source>
</reference>
<evidence type="ECO:0000259" key="1">
    <source>
        <dbReference type="Pfam" id="PF13356"/>
    </source>
</evidence>
<gene>
    <name evidence="2" type="ORF">ABIC20_005133</name>
</gene>
<name>A0ABV2NMT2_9HYPH</name>
<dbReference type="Gene3D" id="3.30.160.390">
    <property type="entry name" value="Integrase, DNA-binding domain"/>
    <property type="match status" value="1"/>
</dbReference>
<dbReference type="EMBL" id="JBEPNW010000002">
    <property type="protein sequence ID" value="MET3867824.1"/>
    <property type="molecule type" value="Genomic_DNA"/>
</dbReference>
<dbReference type="InterPro" id="IPR025166">
    <property type="entry name" value="Integrase_DNA_bind_dom"/>
</dbReference>
<dbReference type="Proteomes" id="UP001549119">
    <property type="component" value="Unassembled WGS sequence"/>
</dbReference>
<dbReference type="InterPro" id="IPR038488">
    <property type="entry name" value="Integrase_DNA-bd_sf"/>
</dbReference>
<sequence length="77" mass="8315">MSAGGSRQWIVQYRNAIGLTKRETLGRVGLLAATDARRAASERLARAKLGEDPHAEKQPAKDRALVALGNLDICETT</sequence>
<proteinExistence type="predicted"/>